<dbReference type="Pfam" id="PF01042">
    <property type="entry name" value="Ribonuc_L-PSP"/>
    <property type="match status" value="1"/>
</dbReference>
<sequence length="148" mass="16271">MLERTLNQIVQSEQVNKSVPGRASEASRRQRAGTEFIGGYGKKTGDSDLRFIEGQLPEQDGRVESDGSPAQQLELALQNLEAKLNQRGQGMDDVFQLTLYLTDMDAYESVNETYERYFEDTYPARTTVGACELLGGAAVTVDAVAALE</sequence>
<organism evidence="2 3">
    <name type="scientific">Halococcus dombrowskii</name>
    <dbReference type="NCBI Taxonomy" id="179637"/>
    <lineage>
        <taxon>Archaea</taxon>
        <taxon>Methanobacteriati</taxon>
        <taxon>Methanobacteriota</taxon>
        <taxon>Stenosarchaea group</taxon>
        <taxon>Halobacteria</taxon>
        <taxon>Halobacteriales</taxon>
        <taxon>Halococcaceae</taxon>
        <taxon>Halococcus</taxon>
    </lineage>
</organism>
<dbReference type="GO" id="GO:0019239">
    <property type="term" value="F:deaminase activity"/>
    <property type="evidence" value="ECO:0007669"/>
    <property type="project" value="TreeGrafter"/>
</dbReference>
<dbReference type="AlphaFoldDB" id="A0AAV3SE94"/>
<dbReference type="GO" id="GO:0005829">
    <property type="term" value="C:cytosol"/>
    <property type="evidence" value="ECO:0007669"/>
    <property type="project" value="TreeGrafter"/>
</dbReference>
<evidence type="ECO:0000313" key="3">
    <source>
        <dbReference type="Proteomes" id="UP001500962"/>
    </source>
</evidence>
<dbReference type="EMBL" id="BAAADN010000013">
    <property type="protein sequence ID" value="GAA0454346.1"/>
    <property type="molecule type" value="Genomic_DNA"/>
</dbReference>
<name>A0AAV3SE94_HALDO</name>
<gene>
    <name evidence="2" type="ORF">GCM10008985_07670</name>
</gene>
<dbReference type="CDD" id="cd00448">
    <property type="entry name" value="YjgF_YER057c_UK114_family"/>
    <property type="match status" value="1"/>
</dbReference>
<accession>A0AAV3SE94</accession>
<dbReference type="SUPFAM" id="SSF55298">
    <property type="entry name" value="YjgF-like"/>
    <property type="match status" value="1"/>
</dbReference>
<dbReference type="PANTHER" id="PTHR11803">
    <property type="entry name" value="2-IMINOBUTANOATE/2-IMINOPROPANOATE DEAMINASE RIDA"/>
    <property type="match status" value="1"/>
</dbReference>
<evidence type="ECO:0000313" key="2">
    <source>
        <dbReference type="EMBL" id="GAA0454346.1"/>
    </source>
</evidence>
<dbReference type="Proteomes" id="UP001500962">
    <property type="component" value="Unassembled WGS sequence"/>
</dbReference>
<dbReference type="PANTHER" id="PTHR11803:SF58">
    <property type="entry name" value="PROTEIN HMF1-RELATED"/>
    <property type="match status" value="1"/>
</dbReference>
<protein>
    <submittedName>
        <fullName evidence="2">Uncharacterized protein</fullName>
    </submittedName>
</protein>
<evidence type="ECO:0000256" key="1">
    <source>
        <dbReference type="ARBA" id="ARBA00010552"/>
    </source>
</evidence>
<reference evidence="2" key="1">
    <citation type="journal article" date="2014" name="Int. J. Syst. Evol. Microbiol.">
        <title>Complete genome sequence of Corynebacterium casei LMG S-19264T (=DSM 44701T), isolated from a smear-ripened cheese.</title>
        <authorList>
            <consortium name="US DOE Joint Genome Institute (JGI-PGF)"/>
            <person name="Walter F."/>
            <person name="Albersmeier A."/>
            <person name="Kalinowski J."/>
            <person name="Ruckert C."/>
        </authorList>
    </citation>
    <scope>NUCLEOTIDE SEQUENCE</scope>
    <source>
        <strain evidence="2">JCM 12289</strain>
    </source>
</reference>
<proteinExistence type="inferred from homology"/>
<dbReference type="Gene3D" id="3.30.1330.40">
    <property type="entry name" value="RutC-like"/>
    <property type="match status" value="1"/>
</dbReference>
<comment type="similarity">
    <text evidence="1">Belongs to the RutC family.</text>
</comment>
<comment type="caution">
    <text evidence="2">The sequence shown here is derived from an EMBL/GenBank/DDBJ whole genome shotgun (WGS) entry which is preliminary data.</text>
</comment>
<dbReference type="InterPro" id="IPR035959">
    <property type="entry name" value="RutC-like_sf"/>
</dbReference>
<reference evidence="2" key="2">
    <citation type="submission" date="2023-12" db="EMBL/GenBank/DDBJ databases">
        <authorList>
            <person name="Sun Q."/>
            <person name="Inoue M."/>
        </authorList>
    </citation>
    <scope>NUCLEOTIDE SEQUENCE</scope>
    <source>
        <strain evidence="2">JCM 12289</strain>
    </source>
</reference>
<dbReference type="InterPro" id="IPR006175">
    <property type="entry name" value="YjgF/YER057c/UK114"/>
</dbReference>